<comment type="caution">
    <text evidence="2">The sequence shown here is derived from an EMBL/GenBank/DDBJ whole genome shotgun (WGS) entry which is preliminary data.</text>
</comment>
<gene>
    <name evidence="2" type="ORF">LCGC14_2414080</name>
</gene>
<feature type="compositionally biased region" description="Basic and acidic residues" evidence="1">
    <location>
        <begin position="107"/>
        <end position="118"/>
    </location>
</feature>
<name>A0A0F9BRN3_9ZZZZ</name>
<feature type="region of interest" description="Disordered" evidence="1">
    <location>
        <begin position="107"/>
        <end position="132"/>
    </location>
</feature>
<evidence type="ECO:0000256" key="1">
    <source>
        <dbReference type="SAM" id="MobiDB-lite"/>
    </source>
</evidence>
<dbReference type="AlphaFoldDB" id="A0A0F9BRN3"/>
<proteinExistence type="predicted"/>
<accession>A0A0F9BRN3</accession>
<evidence type="ECO:0000313" key="2">
    <source>
        <dbReference type="EMBL" id="KKL24564.1"/>
    </source>
</evidence>
<organism evidence="2">
    <name type="scientific">marine sediment metagenome</name>
    <dbReference type="NCBI Taxonomy" id="412755"/>
    <lineage>
        <taxon>unclassified sequences</taxon>
        <taxon>metagenomes</taxon>
        <taxon>ecological metagenomes</taxon>
    </lineage>
</organism>
<feature type="non-terminal residue" evidence="2">
    <location>
        <position position="1"/>
    </location>
</feature>
<dbReference type="EMBL" id="LAZR01036544">
    <property type="protein sequence ID" value="KKL24564.1"/>
    <property type="molecule type" value="Genomic_DNA"/>
</dbReference>
<reference evidence="2" key="1">
    <citation type="journal article" date="2015" name="Nature">
        <title>Complex archaea that bridge the gap between prokaryotes and eukaryotes.</title>
        <authorList>
            <person name="Spang A."/>
            <person name="Saw J.H."/>
            <person name="Jorgensen S.L."/>
            <person name="Zaremba-Niedzwiedzka K."/>
            <person name="Martijn J."/>
            <person name="Lind A.E."/>
            <person name="van Eijk R."/>
            <person name="Schleper C."/>
            <person name="Guy L."/>
            <person name="Ettema T.J."/>
        </authorList>
    </citation>
    <scope>NUCLEOTIDE SEQUENCE</scope>
</reference>
<sequence length="147" mass="15662">VEDLTEGGWFIEMDPAGTYALVIGGNIVVAELAAERVFTDLVATGDGVLFVTSFRPYTDECSIGGKGQLWAVMLDTGGATGSLLKGTAVMQVSTGAIEKIDMSEAFTEKGGRRSEPIEGKPPISQGLALQSQPPPVERVLHFIEREY</sequence>
<protein>
    <submittedName>
        <fullName evidence="2">Uncharacterized protein</fullName>
    </submittedName>
</protein>